<dbReference type="GO" id="GO:0051539">
    <property type="term" value="F:4 iron, 4 sulfur cluster binding"/>
    <property type="evidence" value="ECO:0007669"/>
    <property type="project" value="UniProtKB-KW"/>
</dbReference>
<evidence type="ECO:0000256" key="3">
    <source>
        <dbReference type="ARBA" id="ARBA00004729"/>
    </source>
</evidence>
<dbReference type="PRINTS" id="PR00415">
    <property type="entry name" value="ACONITASE"/>
</dbReference>
<feature type="domain" description="Aconitase/3-isopropylmalate dehydratase large subunit alpha/beta/alpha" evidence="13">
    <location>
        <begin position="8"/>
        <end position="460"/>
    </location>
</feature>
<keyword evidence="8 12" id="KW-0408">Iron</keyword>
<dbReference type="EC" id="4.2.1.33" evidence="12"/>
<dbReference type="InterPro" id="IPR050067">
    <property type="entry name" value="IPM_dehydratase_rel_enz"/>
</dbReference>
<comment type="cofactor">
    <cofactor evidence="12">
        <name>[4Fe-4S] cluster</name>
        <dbReference type="ChEBI" id="CHEBI:49883"/>
    </cofactor>
    <text evidence="12">Binds 1 [4Fe-4S] cluster per subunit.</text>
</comment>
<evidence type="ECO:0000256" key="8">
    <source>
        <dbReference type="ARBA" id="ARBA00023004"/>
    </source>
</evidence>
<dbReference type="InterPro" id="IPR001030">
    <property type="entry name" value="Acoase/IPM_deHydtase_lsu_aba"/>
</dbReference>
<dbReference type="RefSeq" id="WP_379703838.1">
    <property type="nucleotide sequence ID" value="NZ_JBHTAT010000001.1"/>
</dbReference>
<dbReference type="Proteomes" id="UP001596434">
    <property type="component" value="Unassembled WGS sequence"/>
</dbReference>
<proteinExistence type="inferred from homology"/>
<evidence type="ECO:0000259" key="13">
    <source>
        <dbReference type="Pfam" id="PF00330"/>
    </source>
</evidence>
<comment type="similarity">
    <text evidence="12">Belongs to the aconitase/IPM isomerase family. LeuC type 1 subfamily.</text>
</comment>
<evidence type="ECO:0000256" key="12">
    <source>
        <dbReference type="HAMAP-Rule" id="MF_01026"/>
    </source>
</evidence>
<dbReference type="InterPro" id="IPR004430">
    <property type="entry name" value="3-IsopropMal_deHydase_lsu"/>
</dbReference>
<dbReference type="InterPro" id="IPR036008">
    <property type="entry name" value="Aconitase_4Fe-4S_dom"/>
</dbReference>
<dbReference type="AlphaFoldDB" id="A0ABD5ZZ67"/>
<feature type="binding site" evidence="12">
    <location>
        <position position="409"/>
    </location>
    <ligand>
        <name>[4Fe-4S] cluster</name>
        <dbReference type="ChEBI" id="CHEBI:49883"/>
    </ligand>
</feature>
<comment type="pathway">
    <text evidence="3 12">Amino-acid biosynthesis; L-leucine biosynthesis; L-leucine from 3-methyl-2-oxobutanoate: step 2/4.</text>
</comment>
<evidence type="ECO:0000256" key="4">
    <source>
        <dbReference type="ARBA" id="ARBA00022430"/>
    </source>
</evidence>
<dbReference type="InterPro" id="IPR015931">
    <property type="entry name" value="Acnase/IPM_dHydase_lsu_aba_1/3"/>
</dbReference>
<dbReference type="NCBIfam" id="NF009116">
    <property type="entry name" value="PRK12466.1"/>
    <property type="match status" value="1"/>
</dbReference>
<dbReference type="NCBIfam" id="TIGR00170">
    <property type="entry name" value="leuC"/>
    <property type="match status" value="1"/>
</dbReference>
<sequence length="473" mass="50673">MSEGTLYDKVWDRHKVADLPNGQDQLFIGLHLIHEVTSPQPFSELRERGIEVPYPERNVATVDHIVPTRPEGRERPLADESAEGMLTALERNTSETGIQFYGLESDKQGITHVVAPELGLTQPGMTVVCGDSHTATHGAFGAIAFGIGTSQVRDVLASQCVAADKADVRRIEVDGTLGPGVHSKDLILKIIAELGVDGGVGYVYEYGGEAVEDLSMEERLAVCNMSIEGGARAGYINPDETTYEFLQGREFAPEGEAFEERKAYWESIASDADAEYDDVVHLDAGSLEPMVTWGTNPGQAVGIGDPVPAPADLPEGEREAARLAQEHTGVTPGERMAGYPIDVAFLGTCTNGRASDFREAAAVLEGREVHDDVRALAVPGSQTVKSKLESEGVDDVFRAAGFDWREAGCSMCLAMNDDSLEGDERCASSSNRNYVGRQGSKDGRTVLMSPAMVAAAAVEGEVADVRDLTEVDA</sequence>
<comment type="caution">
    <text evidence="14">The sequence shown here is derived from an EMBL/GenBank/DDBJ whole genome shotgun (WGS) entry which is preliminary data.</text>
</comment>
<organism evidence="14 15">
    <name type="scientific">Haloplanus litoreus</name>
    <dbReference type="NCBI Taxonomy" id="767515"/>
    <lineage>
        <taxon>Archaea</taxon>
        <taxon>Methanobacteriati</taxon>
        <taxon>Methanobacteriota</taxon>
        <taxon>Stenosarchaea group</taxon>
        <taxon>Halobacteria</taxon>
        <taxon>Halobacteriales</taxon>
        <taxon>Haloferacaceae</taxon>
        <taxon>Haloplanus</taxon>
    </lineage>
</organism>
<reference evidence="14 15" key="1">
    <citation type="journal article" date="2019" name="Int. J. Syst. Evol. Microbiol.">
        <title>The Global Catalogue of Microorganisms (GCM) 10K type strain sequencing project: providing services to taxonomists for standard genome sequencing and annotation.</title>
        <authorList>
            <consortium name="The Broad Institute Genomics Platform"/>
            <consortium name="The Broad Institute Genome Sequencing Center for Infectious Disease"/>
            <person name="Wu L."/>
            <person name="Ma J."/>
        </authorList>
    </citation>
    <scope>NUCLEOTIDE SEQUENCE [LARGE SCALE GENOMIC DNA]</scope>
    <source>
        <strain evidence="14 15">GX21</strain>
    </source>
</reference>
<keyword evidence="10 12" id="KW-0456">Lyase</keyword>
<keyword evidence="5 12" id="KW-0004">4Fe-4S</keyword>
<evidence type="ECO:0000256" key="2">
    <source>
        <dbReference type="ARBA" id="ARBA00002695"/>
    </source>
</evidence>
<dbReference type="InterPro" id="IPR033941">
    <property type="entry name" value="IPMI_cat"/>
</dbReference>
<feature type="binding site" evidence="12">
    <location>
        <position position="349"/>
    </location>
    <ligand>
        <name>[4Fe-4S] cluster</name>
        <dbReference type="ChEBI" id="CHEBI:49883"/>
    </ligand>
</feature>
<evidence type="ECO:0000256" key="1">
    <source>
        <dbReference type="ARBA" id="ARBA00000491"/>
    </source>
</evidence>
<evidence type="ECO:0000256" key="7">
    <source>
        <dbReference type="ARBA" id="ARBA00022723"/>
    </source>
</evidence>
<keyword evidence="4 12" id="KW-0432">Leucine biosynthesis</keyword>
<dbReference type="Pfam" id="PF00330">
    <property type="entry name" value="Aconitase"/>
    <property type="match status" value="1"/>
</dbReference>
<dbReference type="CDD" id="cd01583">
    <property type="entry name" value="IPMI"/>
    <property type="match status" value="1"/>
</dbReference>
<dbReference type="PROSITE" id="PS01244">
    <property type="entry name" value="ACONITASE_2"/>
    <property type="match status" value="1"/>
</dbReference>
<dbReference type="GO" id="GO:0009098">
    <property type="term" value="P:L-leucine biosynthetic process"/>
    <property type="evidence" value="ECO:0007669"/>
    <property type="project" value="UniProtKB-UniRule"/>
</dbReference>
<evidence type="ECO:0000256" key="10">
    <source>
        <dbReference type="ARBA" id="ARBA00023239"/>
    </source>
</evidence>
<evidence type="ECO:0000256" key="6">
    <source>
        <dbReference type="ARBA" id="ARBA00022605"/>
    </source>
</evidence>
<dbReference type="HAMAP" id="MF_01026">
    <property type="entry name" value="LeuC_type1"/>
    <property type="match status" value="1"/>
</dbReference>
<feature type="binding site" evidence="12">
    <location>
        <position position="412"/>
    </location>
    <ligand>
        <name>[4Fe-4S] cluster</name>
        <dbReference type="ChEBI" id="CHEBI:49883"/>
    </ligand>
</feature>
<protein>
    <recommendedName>
        <fullName evidence="12">3-isopropylmalate dehydratase large subunit</fullName>
        <ecNumber evidence="12">4.2.1.33</ecNumber>
    </recommendedName>
    <alternativeName>
        <fullName evidence="12">Alpha-IPM isomerase</fullName>
        <shortName evidence="12">IPMI</shortName>
    </alternativeName>
    <alternativeName>
        <fullName evidence="12">Isopropylmalate isomerase</fullName>
    </alternativeName>
</protein>
<dbReference type="Gene3D" id="3.30.499.10">
    <property type="entry name" value="Aconitase, domain 3"/>
    <property type="match status" value="2"/>
</dbReference>
<dbReference type="GO" id="GO:0003861">
    <property type="term" value="F:3-isopropylmalate dehydratase activity"/>
    <property type="evidence" value="ECO:0007669"/>
    <property type="project" value="UniProtKB-UniRule"/>
</dbReference>
<keyword evidence="6 12" id="KW-0028">Amino-acid biosynthesis</keyword>
<evidence type="ECO:0000256" key="11">
    <source>
        <dbReference type="ARBA" id="ARBA00023304"/>
    </source>
</evidence>
<dbReference type="EMBL" id="JBHTAT010000001">
    <property type="protein sequence ID" value="MFC7255614.1"/>
    <property type="molecule type" value="Genomic_DNA"/>
</dbReference>
<accession>A0ABD5ZZ67</accession>
<evidence type="ECO:0000313" key="15">
    <source>
        <dbReference type="Proteomes" id="UP001596434"/>
    </source>
</evidence>
<dbReference type="PANTHER" id="PTHR43822:SF9">
    <property type="entry name" value="3-ISOPROPYLMALATE DEHYDRATASE"/>
    <property type="match status" value="1"/>
</dbReference>
<keyword evidence="11 12" id="KW-0100">Branched-chain amino acid biosynthesis</keyword>
<keyword evidence="9 12" id="KW-0411">Iron-sulfur</keyword>
<keyword evidence="7 12" id="KW-0479">Metal-binding</keyword>
<gene>
    <name evidence="12 14" type="primary">leuC</name>
    <name evidence="14" type="ORF">ACFQKE_09980</name>
</gene>
<comment type="catalytic activity">
    <reaction evidence="1 12">
        <text>(2R,3S)-3-isopropylmalate = (2S)-2-isopropylmalate</text>
        <dbReference type="Rhea" id="RHEA:32287"/>
        <dbReference type="ChEBI" id="CHEBI:1178"/>
        <dbReference type="ChEBI" id="CHEBI:35121"/>
        <dbReference type="EC" id="4.2.1.33"/>
    </reaction>
</comment>
<dbReference type="GO" id="GO:0046872">
    <property type="term" value="F:metal ion binding"/>
    <property type="evidence" value="ECO:0007669"/>
    <property type="project" value="UniProtKB-KW"/>
</dbReference>
<evidence type="ECO:0000256" key="5">
    <source>
        <dbReference type="ARBA" id="ARBA00022485"/>
    </source>
</evidence>
<evidence type="ECO:0000256" key="9">
    <source>
        <dbReference type="ARBA" id="ARBA00023014"/>
    </source>
</evidence>
<dbReference type="InterPro" id="IPR018136">
    <property type="entry name" value="Aconitase_4Fe-4S_BS"/>
</dbReference>
<name>A0ABD5ZZ67_9EURY</name>
<comment type="function">
    <text evidence="2 12">Catalyzes the isomerization between 2-isopropylmalate and 3-isopropylmalate, via the formation of 2-isopropylmaleate.</text>
</comment>
<keyword evidence="15" id="KW-1185">Reference proteome</keyword>
<dbReference type="SUPFAM" id="SSF53732">
    <property type="entry name" value="Aconitase iron-sulfur domain"/>
    <property type="match status" value="1"/>
</dbReference>
<dbReference type="PANTHER" id="PTHR43822">
    <property type="entry name" value="HOMOACONITASE, MITOCHONDRIAL-RELATED"/>
    <property type="match status" value="1"/>
</dbReference>
<comment type="subunit">
    <text evidence="12">Heterodimer of LeuC and LeuD.</text>
</comment>
<dbReference type="GeneID" id="96953980"/>
<evidence type="ECO:0000313" key="14">
    <source>
        <dbReference type="EMBL" id="MFC7255614.1"/>
    </source>
</evidence>
<dbReference type="NCBIfam" id="NF004016">
    <property type="entry name" value="PRK05478.1"/>
    <property type="match status" value="1"/>
</dbReference>